<sequence>MGSALFAILMFARVPLFVYVTSAITDHIKDVVLYVVDQVFQMLITVDSARVWKKIERRTKTWSVYEASAVDLNHVAK</sequence>
<organism evidence="2">
    <name type="scientific">Schistosoma japonicum</name>
    <name type="common">Blood fluke</name>
    <dbReference type="NCBI Taxonomy" id="6182"/>
    <lineage>
        <taxon>Eukaryota</taxon>
        <taxon>Metazoa</taxon>
        <taxon>Spiralia</taxon>
        <taxon>Lophotrochozoa</taxon>
        <taxon>Platyhelminthes</taxon>
        <taxon>Trematoda</taxon>
        <taxon>Digenea</taxon>
        <taxon>Strigeidida</taxon>
        <taxon>Schistosomatoidea</taxon>
        <taxon>Schistosomatidae</taxon>
        <taxon>Schistosoma</taxon>
    </lineage>
</organism>
<evidence type="ECO:0000256" key="1">
    <source>
        <dbReference type="SAM" id="SignalP"/>
    </source>
</evidence>
<protein>
    <submittedName>
        <fullName evidence="2">Hypotheticial protein</fullName>
    </submittedName>
</protein>
<reference evidence="2" key="1">
    <citation type="journal article" date="2009" name="Nature">
        <title>The Schistosoma japonicum genome reveals features of host-parasite interplay.</title>
        <authorList>
            <person name="Liu F."/>
            <person name="Zhou Y."/>
            <person name="Wang Z.Q."/>
            <person name="Lu G."/>
            <person name="Zheng H."/>
            <person name="Brindley P.J."/>
            <person name="McManus D.P."/>
            <person name="Blair D."/>
            <person name="Zhang Q.H."/>
            <person name="Zhong Y."/>
            <person name="Wang S."/>
            <person name="Han Z.G."/>
            <person name="Chen Z."/>
        </authorList>
    </citation>
    <scope>NUCLEOTIDE SEQUENCE</scope>
    <source>
        <strain evidence="2">Anhui</strain>
    </source>
</reference>
<keyword evidence="1" id="KW-0732">Signal</keyword>
<proteinExistence type="evidence at transcript level"/>
<feature type="signal peptide" evidence="1">
    <location>
        <begin position="1"/>
        <end position="23"/>
    </location>
</feature>
<accession>C1LHP3</accession>
<name>C1LHP3_SCHJA</name>
<dbReference type="EMBL" id="FN318492">
    <property type="protein sequence ID" value="CAX74221.1"/>
    <property type="molecule type" value="mRNA"/>
</dbReference>
<dbReference type="AlphaFoldDB" id="C1LHP3"/>
<reference evidence="2" key="2">
    <citation type="submission" date="2009-03" db="EMBL/GenBank/DDBJ databases">
        <authorList>
            <person name="Gang L."/>
        </authorList>
    </citation>
    <scope>NUCLEOTIDE SEQUENCE</scope>
    <source>
        <strain evidence="2">Anhui</strain>
    </source>
</reference>
<feature type="chain" id="PRO_5002911706" evidence="1">
    <location>
        <begin position="24"/>
        <end position="77"/>
    </location>
</feature>
<evidence type="ECO:0000313" key="2">
    <source>
        <dbReference type="EMBL" id="CAX74221.1"/>
    </source>
</evidence>